<dbReference type="InterPro" id="IPR050498">
    <property type="entry name" value="Ycf3"/>
</dbReference>
<accession>A0ABZ0IJX2</accession>
<dbReference type="InterPro" id="IPR019734">
    <property type="entry name" value="TPR_rpt"/>
</dbReference>
<evidence type="ECO:0000313" key="5">
    <source>
        <dbReference type="Proteomes" id="UP001302349"/>
    </source>
</evidence>
<organism evidence="4 5">
    <name type="scientific">Imperialibacter roseus</name>
    <dbReference type="NCBI Taxonomy" id="1324217"/>
    <lineage>
        <taxon>Bacteria</taxon>
        <taxon>Pseudomonadati</taxon>
        <taxon>Bacteroidota</taxon>
        <taxon>Cytophagia</taxon>
        <taxon>Cytophagales</taxon>
        <taxon>Flammeovirgaceae</taxon>
        <taxon>Imperialibacter</taxon>
    </lineage>
</organism>
<dbReference type="RefSeq" id="WP_317487578.1">
    <property type="nucleotide sequence ID" value="NZ_CP136051.1"/>
</dbReference>
<dbReference type="Pfam" id="PF13181">
    <property type="entry name" value="TPR_8"/>
    <property type="match status" value="1"/>
</dbReference>
<dbReference type="PANTHER" id="PTHR44858:SF1">
    <property type="entry name" value="UDP-N-ACETYLGLUCOSAMINE--PEPTIDE N-ACETYLGLUCOSAMINYLTRANSFERASE SPINDLY-RELATED"/>
    <property type="match status" value="1"/>
</dbReference>
<evidence type="ECO:0000256" key="3">
    <source>
        <dbReference type="PROSITE-ProRule" id="PRU00339"/>
    </source>
</evidence>
<keyword evidence="5" id="KW-1185">Reference proteome</keyword>
<dbReference type="InterPro" id="IPR013105">
    <property type="entry name" value="TPR_2"/>
</dbReference>
<dbReference type="EMBL" id="CP136051">
    <property type="protein sequence ID" value="WOK04778.1"/>
    <property type="molecule type" value="Genomic_DNA"/>
</dbReference>
<dbReference type="SUPFAM" id="SSF81901">
    <property type="entry name" value="HCP-like"/>
    <property type="match status" value="1"/>
</dbReference>
<proteinExistence type="predicted"/>
<keyword evidence="1" id="KW-0677">Repeat</keyword>
<dbReference type="Proteomes" id="UP001302349">
    <property type="component" value="Chromosome"/>
</dbReference>
<dbReference type="PROSITE" id="PS50005">
    <property type="entry name" value="TPR"/>
    <property type="match status" value="1"/>
</dbReference>
<reference evidence="4 5" key="1">
    <citation type="journal article" date="2023" name="Microbiol. Resour. Announc.">
        <title>Complete Genome Sequence of Imperialibacter roseus strain P4T.</title>
        <authorList>
            <person name="Tizabi D.R."/>
            <person name="Bachvaroff T."/>
            <person name="Hill R.T."/>
        </authorList>
    </citation>
    <scope>NUCLEOTIDE SEQUENCE [LARGE SCALE GENOMIC DNA]</scope>
    <source>
        <strain evidence="4 5">P4T</strain>
    </source>
</reference>
<dbReference type="Pfam" id="PF07719">
    <property type="entry name" value="TPR_2"/>
    <property type="match status" value="1"/>
</dbReference>
<evidence type="ECO:0000313" key="4">
    <source>
        <dbReference type="EMBL" id="WOK04778.1"/>
    </source>
</evidence>
<dbReference type="InterPro" id="IPR011990">
    <property type="entry name" value="TPR-like_helical_dom_sf"/>
</dbReference>
<sequence length="268" mass="30815">MRNAGLLFLLAICLFACEDKEEAAFEAFENEDFEQSLVIFKELSSLDPQNWYHLYNIARSLEELGRYNEAITWYGKSLRYNEKANEILIARARCLLRTDYLDGAKTDLFRVLQRDEENFEANYLMGRVMMADNDPWSALSYYNKAIKKDDSDVTLFYHRAIVMGTVGNGYMALRDINHVISQKPDFNQAYFNRGILQMRAGKYAEAIEDFDRAEALAYAPADLYVRRADCKSSVGLNSAACTDYKIASDMDPKHYKKVFLEMCAVSSN</sequence>
<evidence type="ECO:0000256" key="1">
    <source>
        <dbReference type="ARBA" id="ARBA00022737"/>
    </source>
</evidence>
<evidence type="ECO:0000256" key="2">
    <source>
        <dbReference type="ARBA" id="ARBA00022803"/>
    </source>
</evidence>
<feature type="repeat" description="TPR" evidence="3">
    <location>
        <begin position="187"/>
        <end position="220"/>
    </location>
</feature>
<protein>
    <submittedName>
        <fullName evidence="4">Tetratricopeptide repeat protein</fullName>
    </submittedName>
</protein>
<keyword evidence="2 3" id="KW-0802">TPR repeat</keyword>
<dbReference type="Gene3D" id="1.25.40.10">
    <property type="entry name" value="Tetratricopeptide repeat domain"/>
    <property type="match status" value="3"/>
</dbReference>
<dbReference type="PANTHER" id="PTHR44858">
    <property type="entry name" value="TETRATRICOPEPTIDE REPEAT PROTEIN 6"/>
    <property type="match status" value="1"/>
</dbReference>
<name>A0ABZ0IJX2_9BACT</name>
<gene>
    <name evidence="4" type="ORF">RT717_16980</name>
</gene>
<dbReference type="SMART" id="SM00028">
    <property type="entry name" value="TPR"/>
    <property type="match status" value="7"/>
</dbReference>